<feature type="transmembrane region" description="Helical" evidence="9">
    <location>
        <begin position="211"/>
        <end position="235"/>
    </location>
</feature>
<keyword evidence="3 9" id="KW-1133">Transmembrane helix</keyword>
<dbReference type="PANTHER" id="PTHR24243:SF213">
    <property type="entry name" value="G-PROTEIN COUPLED RECEPTORS FAMILY 1 PROFILE DOMAIN-CONTAINING PROTEIN"/>
    <property type="match status" value="1"/>
</dbReference>
<sequence length="371" mass="42739">MSVLPQCHGFEDLCACLAELCPIVYNHSEAQKEECYMEHCFLSKRALDDKPLMQITFFYVLMFFVGFIGNVTTCVVIKRHPMLRTHASAYLTNLAVSDLVTLCVGLPFEVIMYWQQYPWPFPDIVCNLKALIAETTNSVSIMTVLFFAIERYIAVCHPFFHVKLKPGRQYVKVLILITWIVSIACAIPFAVHHRADYILKSWPSTNNNVPFLFHFSALIFFAFPLLTILVLYALISCKIATNRTAQREFELPDDLNMRINVVLSSIVIAFFICYLPFQLQRLLFFYLDNDTLMPFLNQYIYFISGFLFYLSPIVNPIVYNLASKRFRKATKEVFVRLRHSGKKHSAVSVYDTVHNNTSKSTAYSLSTNPSL</sequence>
<reference evidence="11" key="1">
    <citation type="submission" date="2020-10" db="EMBL/GenBank/DDBJ databases">
        <authorList>
            <person name="Kikuchi T."/>
        </authorList>
    </citation>
    <scope>NUCLEOTIDE SEQUENCE</scope>
    <source>
        <strain evidence="11">NKZ352</strain>
    </source>
</reference>
<dbReference type="Proteomes" id="UP000835052">
    <property type="component" value="Unassembled WGS sequence"/>
</dbReference>
<dbReference type="PROSITE" id="PS00237">
    <property type="entry name" value="G_PROTEIN_RECEP_F1_1"/>
    <property type="match status" value="1"/>
</dbReference>
<keyword evidence="5 9" id="KW-0472">Membrane</keyword>
<feature type="transmembrane region" description="Helical" evidence="9">
    <location>
        <begin position="255"/>
        <end position="279"/>
    </location>
</feature>
<protein>
    <recommendedName>
        <fullName evidence="10">G-protein coupled receptors family 1 profile domain-containing protein</fullName>
    </recommendedName>
</protein>
<comment type="subcellular location">
    <subcellularLocation>
        <location evidence="1">Membrane</location>
        <topology evidence="1">Multi-pass membrane protein</topology>
    </subcellularLocation>
</comment>
<evidence type="ECO:0000256" key="9">
    <source>
        <dbReference type="SAM" id="Phobius"/>
    </source>
</evidence>
<evidence type="ECO:0000256" key="6">
    <source>
        <dbReference type="ARBA" id="ARBA00023170"/>
    </source>
</evidence>
<keyword evidence="6 8" id="KW-0675">Receptor</keyword>
<keyword evidence="4 8" id="KW-0297">G-protein coupled receptor</keyword>
<evidence type="ECO:0000256" key="5">
    <source>
        <dbReference type="ARBA" id="ARBA00023136"/>
    </source>
</evidence>
<dbReference type="Gene3D" id="1.20.1070.10">
    <property type="entry name" value="Rhodopsin 7-helix transmembrane proteins"/>
    <property type="match status" value="1"/>
</dbReference>
<dbReference type="InterPro" id="IPR000276">
    <property type="entry name" value="GPCR_Rhodpsn"/>
</dbReference>
<keyword evidence="12" id="KW-1185">Reference proteome</keyword>
<evidence type="ECO:0000256" key="4">
    <source>
        <dbReference type="ARBA" id="ARBA00023040"/>
    </source>
</evidence>
<feature type="transmembrane region" description="Helical" evidence="9">
    <location>
        <begin position="170"/>
        <end position="191"/>
    </location>
</feature>
<gene>
    <name evidence="11" type="ORF">CAUJ_LOCUS5153</name>
</gene>
<dbReference type="Pfam" id="PF00001">
    <property type="entry name" value="7tm_1"/>
    <property type="match status" value="1"/>
</dbReference>
<feature type="transmembrane region" description="Helical" evidence="9">
    <location>
        <begin position="299"/>
        <end position="322"/>
    </location>
</feature>
<evidence type="ECO:0000313" key="12">
    <source>
        <dbReference type="Proteomes" id="UP000835052"/>
    </source>
</evidence>
<evidence type="ECO:0000256" key="1">
    <source>
        <dbReference type="ARBA" id="ARBA00004141"/>
    </source>
</evidence>
<keyword evidence="7 8" id="KW-0807">Transducer</keyword>
<evidence type="ECO:0000256" key="3">
    <source>
        <dbReference type="ARBA" id="ARBA00022989"/>
    </source>
</evidence>
<dbReference type="PANTHER" id="PTHR24243">
    <property type="entry name" value="G-PROTEIN COUPLED RECEPTOR"/>
    <property type="match status" value="1"/>
</dbReference>
<evidence type="ECO:0000259" key="10">
    <source>
        <dbReference type="PROSITE" id="PS50262"/>
    </source>
</evidence>
<organism evidence="11 12">
    <name type="scientific">Caenorhabditis auriculariae</name>
    <dbReference type="NCBI Taxonomy" id="2777116"/>
    <lineage>
        <taxon>Eukaryota</taxon>
        <taxon>Metazoa</taxon>
        <taxon>Ecdysozoa</taxon>
        <taxon>Nematoda</taxon>
        <taxon>Chromadorea</taxon>
        <taxon>Rhabditida</taxon>
        <taxon>Rhabditina</taxon>
        <taxon>Rhabditomorpha</taxon>
        <taxon>Rhabditoidea</taxon>
        <taxon>Rhabditidae</taxon>
        <taxon>Peloderinae</taxon>
        <taxon>Caenorhabditis</taxon>
    </lineage>
</organism>
<dbReference type="GO" id="GO:0005886">
    <property type="term" value="C:plasma membrane"/>
    <property type="evidence" value="ECO:0007669"/>
    <property type="project" value="TreeGrafter"/>
</dbReference>
<feature type="transmembrane region" description="Helical" evidence="9">
    <location>
        <begin position="89"/>
        <end position="108"/>
    </location>
</feature>
<dbReference type="AlphaFoldDB" id="A0A8S1H242"/>
<dbReference type="EMBL" id="CAJGYM010000010">
    <property type="protein sequence ID" value="CAD6189234.1"/>
    <property type="molecule type" value="Genomic_DNA"/>
</dbReference>
<evidence type="ECO:0000256" key="2">
    <source>
        <dbReference type="ARBA" id="ARBA00022692"/>
    </source>
</evidence>
<name>A0A8S1H242_9PELO</name>
<evidence type="ECO:0000256" key="8">
    <source>
        <dbReference type="RuleBase" id="RU000688"/>
    </source>
</evidence>
<feature type="transmembrane region" description="Helical" evidence="9">
    <location>
        <begin position="128"/>
        <end position="149"/>
    </location>
</feature>
<comment type="similarity">
    <text evidence="8">Belongs to the G-protein coupled receptor 1 family.</text>
</comment>
<keyword evidence="2 8" id="KW-0812">Transmembrane</keyword>
<feature type="transmembrane region" description="Helical" evidence="9">
    <location>
        <begin position="57"/>
        <end position="77"/>
    </location>
</feature>
<dbReference type="OrthoDB" id="5962705at2759"/>
<accession>A0A8S1H242</accession>
<feature type="domain" description="G-protein coupled receptors family 1 profile" evidence="10">
    <location>
        <begin position="69"/>
        <end position="319"/>
    </location>
</feature>
<dbReference type="InterPro" id="IPR017452">
    <property type="entry name" value="GPCR_Rhodpsn_7TM"/>
</dbReference>
<dbReference type="PROSITE" id="PS50262">
    <property type="entry name" value="G_PROTEIN_RECEP_F1_2"/>
    <property type="match status" value="1"/>
</dbReference>
<evidence type="ECO:0000256" key="7">
    <source>
        <dbReference type="ARBA" id="ARBA00023224"/>
    </source>
</evidence>
<dbReference type="PRINTS" id="PR00237">
    <property type="entry name" value="GPCRRHODOPSN"/>
</dbReference>
<dbReference type="GO" id="GO:0008188">
    <property type="term" value="F:neuropeptide receptor activity"/>
    <property type="evidence" value="ECO:0007669"/>
    <property type="project" value="TreeGrafter"/>
</dbReference>
<dbReference type="SUPFAM" id="SSF81321">
    <property type="entry name" value="Family A G protein-coupled receptor-like"/>
    <property type="match status" value="1"/>
</dbReference>
<proteinExistence type="inferred from homology"/>
<comment type="caution">
    <text evidence="11">The sequence shown here is derived from an EMBL/GenBank/DDBJ whole genome shotgun (WGS) entry which is preliminary data.</text>
</comment>
<evidence type="ECO:0000313" key="11">
    <source>
        <dbReference type="EMBL" id="CAD6189234.1"/>
    </source>
</evidence>